<dbReference type="CDD" id="cd03362">
    <property type="entry name" value="TOPRIM_TopoIA_TopoIII"/>
    <property type="match status" value="1"/>
</dbReference>
<proteinExistence type="inferred from homology"/>
<evidence type="ECO:0000256" key="11">
    <source>
        <dbReference type="ARBA" id="ARBA00032235"/>
    </source>
</evidence>
<dbReference type="NCBIfam" id="TIGR01056">
    <property type="entry name" value="topB"/>
    <property type="match status" value="1"/>
</dbReference>
<evidence type="ECO:0000256" key="4">
    <source>
        <dbReference type="ARBA" id="ARBA00022723"/>
    </source>
</evidence>
<dbReference type="RefSeq" id="WP_005436923.1">
    <property type="nucleotide sequence ID" value="NZ_JH815520.1"/>
</dbReference>
<comment type="similarity">
    <text evidence="2">Belongs to the type IA topoisomerase family.</text>
</comment>
<sequence>MKLFIAEKPSVAKAIAAELGVSGRGDGFINCRNDVVVTWCFGHLLEQAEPDAYLPDDIPKTKKGRKIWRMQDLPIFPQHWLMEAKTERGAKKQLSVIGKLLKSAATVVNAGDPDREGQLLVDEVLEHFRARQPVERFWVSAVDPASIRKGLAKLGDNRSYAGMRDAARGRSRADWLLGMNLSRAYTLAGGDGLLAVGRVQTPTLFMVARRDYVVRNFTPVPYLSITADLAKETVPFTARWKPGPDQKGLDEEGRLLIDLDVGRALVERLSKEKTATVLSAETKRRKANPPKAYSLADIQIEASKRFGMTAENTLKVCQSLYEVRKITSYPRTDCGYLPESQHADAPAVLAAVARNFPAAAPACAKADPKLKSPTFNDKKVTAHHGIVPVANTIDPATLTREEADIYRLIVRRYIAQFFPVHEFDATEVVLGIGGETFTAKGRVVRVEGWRILFEKDRRAAEEKRRKNPKAAGGRDPDGEDEDDAQTLPALKKGDVCDVRAVKGREDKTKPPQFFTEGTLIAAMENIWRSFDDPKGQAMLKEAGGIGTPATRAAIIAELRRKEYLETEGKYLHCTESGRRLLKRVSPRIRSAAMTAHFEERLRLVESGAEQLDNFVSEYEAFIAAELQKVRAGRTAPSGSARTGAARPAPAPSREPSPEAPAPNMPDEPPPLDTVC</sequence>
<keyword evidence="4" id="KW-0479">Metal-binding</keyword>
<dbReference type="InterPro" id="IPR023406">
    <property type="entry name" value="Topo_IA_AS"/>
</dbReference>
<dbReference type="NCBIfam" id="NF005829">
    <property type="entry name" value="PRK07726.1"/>
    <property type="match status" value="1"/>
</dbReference>
<evidence type="ECO:0000256" key="6">
    <source>
        <dbReference type="ARBA" id="ARBA00023029"/>
    </source>
</evidence>
<comment type="caution">
    <text evidence="16">The sequence shown here is derived from an EMBL/GenBank/DDBJ whole genome shotgun (WGS) entry which is preliminary data.</text>
</comment>
<dbReference type="AlphaFoldDB" id="K1JUJ7"/>
<keyword evidence="7" id="KW-0238">DNA-binding</keyword>
<feature type="region of interest" description="Disordered" evidence="13">
    <location>
        <begin position="630"/>
        <end position="675"/>
    </location>
</feature>
<dbReference type="EC" id="5.6.2.1" evidence="3"/>
<dbReference type="InterPro" id="IPR006171">
    <property type="entry name" value="TOPRIM_dom"/>
</dbReference>
<accession>K1JUJ7</accession>
<feature type="domain" description="Toprim" evidence="14">
    <location>
        <begin position="1"/>
        <end position="143"/>
    </location>
</feature>
<dbReference type="Pfam" id="PF01751">
    <property type="entry name" value="Toprim"/>
    <property type="match status" value="1"/>
</dbReference>
<dbReference type="GO" id="GO:0046872">
    <property type="term" value="F:metal ion binding"/>
    <property type="evidence" value="ECO:0007669"/>
    <property type="project" value="UniProtKB-KW"/>
</dbReference>
<dbReference type="GO" id="GO:0003677">
    <property type="term" value="F:DNA binding"/>
    <property type="evidence" value="ECO:0007669"/>
    <property type="project" value="UniProtKB-KW"/>
</dbReference>
<dbReference type="CDD" id="cd00186">
    <property type="entry name" value="TOP1Ac"/>
    <property type="match status" value="1"/>
</dbReference>
<dbReference type="PROSITE" id="PS00396">
    <property type="entry name" value="TOPO_IA_1"/>
    <property type="match status" value="1"/>
</dbReference>
<dbReference type="Proteomes" id="UP000005835">
    <property type="component" value="Unassembled WGS sequence"/>
</dbReference>
<dbReference type="GO" id="GO:0006265">
    <property type="term" value="P:DNA topological change"/>
    <property type="evidence" value="ECO:0007669"/>
    <property type="project" value="InterPro"/>
</dbReference>
<dbReference type="HOGENOM" id="CLU_002929_5_2_4"/>
<dbReference type="Gene3D" id="1.10.460.10">
    <property type="entry name" value="Topoisomerase I, domain 2"/>
    <property type="match status" value="1"/>
</dbReference>
<keyword evidence="17" id="KW-1185">Reference proteome</keyword>
<dbReference type="PANTHER" id="PTHR11390">
    <property type="entry name" value="PROKARYOTIC DNA TOPOISOMERASE"/>
    <property type="match status" value="1"/>
</dbReference>
<dbReference type="PROSITE" id="PS52039">
    <property type="entry name" value="TOPO_IA_2"/>
    <property type="match status" value="1"/>
</dbReference>
<evidence type="ECO:0000313" key="17">
    <source>
        <dbReference type="Proteomes" id="UP000005835"/>
    </source>
</evidence>
<dbReference type="InterPro" id="IPR034144">
    <property type="entry name" value="TOPRIM_TopoIII"/>
</dbReference>
<dbReference type="InterPro" id="IPR005738">
    <property type="entry name" value="TopoIII"/>
</dbReference>
<dbReference type="STRING" id="742823.HMPREF9465_02129"/>
<keyword evidence="8 16" id="KW-0413">Isomerase</keyword>
<name>K1JUJ7_9BURK</name>
<organism evidence="16 17">
    <name type="scientific">Sutterella wadsworthensis 2_1_59BFAA</name>
    <dbReference type="NCBI Taxonomy" id="742823"/>
    <lineage>
        <taxon>Bacteria</taxon>
        <taxon>Pseudomonadati</taxon>
        <taxon>Pseudomonadota</taxon>
        <taxon>Betaproteobacteria</taxon>
        <taxon>Burkholderiales</taxon>
        <taxon>Sutterellaceae</taxon>
        <taxon>Sutterella</taxon>
    </lineage>
</organism>
<dbReference type="PANTHER" id="PTHR11390:SF21">
    <property type="entry name" value="DNA TOPOISOMERASE 3-ALPHA"/>
    <property type="match status" value="1"/>
</dbReference>
<evidence type="ECO:0000256" key="5">
    <source>
        <dbReference type="ARBA" id="ARBA00022842"/>
    </source>
</evidence>
<keyword evidence="6" id="KW-0799">Topoisomerase</keyword>
<dbReference type="eggNOG" id="COG0550">
    <property type="taxonomic scope" value="Bacteria"/>
</dbReference>
<comment type="catalytic activity">
    <reaction evidence="1">
        <text>ATP-independent breakage of single-stranded DNA, followed by passage and rejoining.</text>
        <dbReference type="EC" id="5.6.2.1"/>
    </reaction>
</comment>
<dbReference type="InterPro" id="IPR000380">
    <property type="entry name" value="Topo_IA"/>
</dbReference>
<reference evidence="16 17" key="1">
    <citation type="submission" date="2012-05" db="EMBL/GenBank/DDBJ databases">
        <title>The Genome Sequence of Sutterella wadsworthensis 2_1_59BFAA.</title>
        <authorList>
            <consortium name="The Broad Institute Genome Sequencing Platform"/>
            <person name="Earl A."/>
            <person name="Ward D."/>
            <person name="Feldgarden M."/>
            <person name="Gevers D."/>
            <person name="Daigneault M."/>
            <person name="Strauss J."/>
            <person name="Allen-Vercoe E."/>
            <person name="Walker B."/>
            <person name="Young S.K."/>
            <person name="Zeng Q."/>
            <person name="Gargeya S."/>
            <person name="Fitzgerald M."/>
            <person name="Haas B."/>
            <person name="Abouelleil A."/>
            <person name="Alvarado L."/>
            <person name="Arachchi H.M."/>
            <person name="Berlin A.M."/>
            <person name="Chapman S.B."/>
            <person name="Goldberg J."/>
            <person name="Griggs A."/>
            <person name="Gujja S."/>
            <person name="Hansen M."/>
            <person name="Howarth C."/>
            <person name="Imamovic A."/>
            <person name="Larimer J."/>
            <person name="McCowen C."/>
            <person name="Montmayeur A."/>
            <person name="Murphy C."/>
            <person name="Neiman D."/>
            <person name="Pearson M."/>
            <person name="Priest M."/>
            <person name="Roberts A."/>
            <person name="Saif S."/>
            <person name="Shea T."/>
            <person name="Sisk P."/>
            <person name="Sykes S."/>
            <person name="Wortman J."/>
            <person name="Nusbaum C."/>
            <person name="Birren B."/>
        </authorList>
    </citation>
    <scope>NUCLEOTIDE SEQUENCE [LARGE SCALE GENOMIC DNA]</scope>
    <source>
        <strain evidence="16 17">2_1_59BFAA</strain>
    </source>
</reference>
<evidence type="ECO:0000256" key="1">
    <source>
        <dbReference type="ARBA" id="ARBA00000213"/>
    </source>
</evidence>
<dbReference type="PRINTS" id="PR00417">
    <property type="entry name" value="PRTPISMRASEI"/>
</dbReference>
<dbReference type="SUPFAM" id="SSF56712">
    <property type="entry name" value="Prokaryotic type I DNA topoisomerase"/>
    <property type="match status" value="1"/>
</dbReference>
<dbReference type="Gene3D" id="3.40.50.140">
    <property type="match status" value="1"/>
</dbReference>
<keyword evidence="5" id="KW-0460">Magnesium</keyword>
<dbReference type="PROSITE" id="PS50880">
    <property type="entry name" value="TOPRIM"/>
    <property type="match status" value="1"/>
</dbReference>
<dbReference type="SMART" id="SM00436">
    <property type="entry name" value="TOP1Bc"/>
    <property type="match status" value="1"/>
</dbReference>
<dbReference type="FunFam" id="1.10.290.10:FF:000004">
    <property type="entry name" value="DNA topoisomerase 3"/>
    <property type="match status" value="1"/>
</dbReference>
<dbReference type="InterPro" id="IPR013825">
    <property type="entry name" value="Topo_IA_cen_sub2"/>
</dbReference>
<evidence type="ECO:0000256" key="12">
    <source>
        <dbReference type="ARBA" id="ARBA00032877"/>
    </source>
</evidence>
<evidence type="ECO:0000256" key="13">
    <source>
        <dbReference type="SAM" id="MobiDB-lite"/>
    </source>
</evidence>
<evidence type="ECO:0000256" key="10">
    <source>
        <dbReference type="ARBA" id="ARBA00031985"/>
    </source>
</evidence>
<dbReference type="GO" id="GO:0043597">
    <property type="term" value="C:cytoplasmic replication fork"/>
    <property type="evidence" value="ECO:0007669"/>
    <property type="project" value="TreeGrafter"/>
</dbReference>
<dbReference type="InterPro" id="IPR013824">
    <property type="entry name" value="Topo_IA_cen_sub1"/>
</dbReference>
<dbReference type="InterPro" id="IPR003602">
    <property type="entry name" value="Topo_IA_DNA-bd_dom"/>
</dbReference>
<feature type="compositionally biased region" description="Pro residues" evidence="13">
    <location>
        <begin position="648"/>
        <end position="675"/>
    </location>
</feature>
<dbReference type="InterPro" id="IPR013826">
    <property type="entry name" value="Topo_IA_cen_sub3"/>
</dbReference>
<gene>
    <name evidence="16" type="ORF">HMPREF9465_02129</name>
</gene>
<dbReference type="Pfam" id="PF01131">
    <property type="entry name" value="Topoisom_bac"/>
    <property type="match status" value="1"/>
</dbReference>
<evidence type="ECO:0000256" key="7">
    <source>
        <dbReference type="ARBA" id="ARBA00023125"/>
    </source>
</evidence>
<dbReference type="SMART" id="SM00437">
    <property type="entry name" value="TOP1Ac"/>
    <property type="match status" value="1"/>
</dbReference>
<dbReference type="PATRIC" id="fig|742823.3.peg.2139"/>
<dbReference type="InterPro" id="IPR013497">
    <property type="entry name" value="Topo_IA_cen"/>
</dbReference>
<evidence type="ECO:0000259" key="14">
    <source>
        <dbReference type="PROSITE" id="PS50880"/>
    </source>
</evidence>
<protein>
    <recommendedName>
        <fullName evidence="3">DNA topoisomerase</fullName>
        <ecNumber evidence="3">5.6.2.1</ecNumber>
    </recommendedName>
    <alternativeName>
        <fullName evidence="12">Omega-protein</fullName>
    </alternativeName>
    <alternativeName>
        <fullName evidence="11">Relaxing enzyme</fullName>
    </alternativeName>
    <alternativeName>
        <fullName evidence="9">Swivelase</fullName>
    </alternativeName>
    <alternativeName>
        <fullName evidence="10">Untwisting enzyme</fullName>
    </alternativeName>
</protein>
<dbReference type="Gene3D" id="1.10.290.10">
    <property type="entry name" value="Topoisomerase I, domain 4"/>
    <property type="match status" value="1"/>
</dbReference>
<evidence type="ECO:0000313" key="16">
    <source>
        <dbReference type="EMBL" id="EKB30303.1"/>
    </source>
</evidence>
<feature type="region of interest" description="Disordered" evidence="13">
    <location>
        <begin position="458"/>
        <end position="488"/>
    </location>
</feature>
<dbReference type="GO" id="GO:0006310">
    <property type="term" value="P:DNA recombination"/>
    <property type="evidence" value="ECO:0007669"/>
    <property type="project" value="TreeGrafter"/>
</dbReference>
<dbReference type="GO" id="GO:0003917">
    <property type="term" value="F:DNA topoisomerase type I (single strand cut, ATP-independent) activity"/>
    <property type="evidence" value="ECO:0007669"/>
    <property type="project" value="UniProtKB-EC"/>
</dbReference>
<evidence type="ECO:0000256" key="3">
    <source>
        <dbReference type="ARBA" id="ARBA00012891"/>
    </source>
</evidence>
<evidence type="ECO:0000256" key="2">
    <source>
        <dbReference type="ARBA" id="ARBA00009446"/>
    </source>
</evidence>
<dbReference type="InterPro" id="IPR003601">
    <property type="entry name" value="Topo_IA_2"/>
</dbReference>
<dbReference type="EMBL" id="ADMG01000047">
    <property type="protein sequence ID" value="EKB30303.1"/>
    <property type="molecule type" value="Genomic_DNA"/>
</dbReference>
<evidence type="ECO:0000259" key="15">
    <source>
        <dbReference type="PROSITE" id="PS52039"/>
    </source>
</evidence>
<dbReference type="GO" id="GO:0006281">
    <property type="term" value="P:DNA repair"/>
    <property type="evidence" value="ECO:0007669"/>
    <property type="project" value="TreeGrafter"/>
</dbReference>
<dbReference type="SMART" id="SM00493">
    <property type="entry name" value="TOPRIM"/>
    <property type="match status" value="1"/>
</dbReference>
<evidence type="ECO:0000256" key="9">
    <source>
        <dbReference type="ARBA" id="ARBA00030003"/>
    </source>
</evidence>
<evidence type="ECO:0000256" key="8">
    <source>
        <dbReference type="ARBA" id="ARBA00023235"/>
    </source>
</evidence>
<dbReference type="InterPro" id="IPR023405">
    <property type="entry name" value="Topo_IA_core_domain"/>
</dbReference>
<feature type="domain" description="Topo IA-type catalytic" evidence="15">
    <location>
        <begin position="160"/>
        <end position="626"/>
    </location>
</feature>
<dbReference type="Gene3D" id="2.70.20.10">
    <property type="entry name" value="Topoisomerase I, domain 3"/>
    <property type="match status" value="1"/>
</dbReference>